<dbReference type="GO" id="GO:0005737">
    <property type="term" value="C:cytoplasm"/>
    <property type="evidence" value="ECO:0007669"/>
    <property type="project" value="UniProtKB-SubCell"/>
</dbReference>
<keyword evidence="7" id="KW-0547">Nucleotide-binding</keyword>
<accession>A0A845UZZ7</accession>
<keyword evidence="5" id="KW-0819">tRNA processing</keyword>
<evidence type="ECO:0000256" key="5">
    <source>
        <dbReference type="ARBA" id="ARBA00022694"/>
    </source>
</evidence>
<dbReference type="GO" id="GO:0002949">
    <property type="term" value="P:tRNA threonylcarbamoyladenosine modification"/>
    <property type="evidence" value="ECO:0007669"/>
    <property type="project" value="InterPro"/>
</dbReference>
<evidence type="ECO:0000256" key="6">
    <source>
        <dbReference type="ARBA" id="ARBA00022723"/>
    </source>
</evidence>
<organism evidence="11 12">
    <name type="scientific">Wenzhouxiangella limi</name>
    <dbReference type="NCBI Taxonomy" id="2707351"/>
    <lineage>
        <taxon>Bacteria</taxon>
        <taxon>Pseudomonadati</taxon>
        <taxon>Pseudomonadota</taxon>
        <taxon>Gammaproteobacteria</taxon>
        <taxon>Chromatiales</taxon>
        <taxon>Wenzhouxiangellaceae</taxon>
        <taxon>Wenzhouxiangella</taxon>
    </lineage>
</organism>
<comment type="caution">
    <text evidence="11">The sequence shown here is derived from an EMBL/GenBank/DDBJ whole genome shotgun (WGS) entry which is preliminary data.</text>
</comment>
<evidence type="ECO:0000256" key="2">
    <source>
        <dbReference type="ARBA" id="ARBA00007599"/>
    </source>
</evidence>
<comment type="similarity">
    <text evidence="2">Belongs to the TsaE family.</text>
</comment>
<dbReference type="GO" id="GO:0016740">
    <property type="term" value="F:transferase activity"/>
    <property type="evidence" value="ECO:0007669"/>
    <property type="project" value="UniProtKB-KW"/>
</dbReference>
<keyword evidence="4" id="KW-0963">Cytoplasm</keyword>
<dbReference type="PANTHER" id="PTHR33540">
    <property type="entry name" value="TRNA THREONYLCARBAMOYLADENOSINE BIOSYNTHESIS PROTEIN TSAE"/>
    <property type="match status" value="1"/>
</dbReference>
<dbReference type="PANTHER" id="PTHR33540:SF2">
    <property type="entry name" value="TRNA THREONYLCARBAMOYLADENOSINE BIOSYNTHESIS PROTEIN TSAE"/>
    <property type="match status" value="1"/>
</dbReference>
<dbReference type="GO" id="GO:0005524">
    <property type="term" value="F:ATP binding"/>
    <property type="evidence" value="ECO:0007669"/>
    <property type="project" value="UniProtKB-KW"/>
</dbReference>
<dbReference type="RefSeq" id="WP_164212317.1">
    <property type="nucleotide sequence ID" value="NZ_JAAGSC010000044.1"/>
</dbReference>
<keyword evidence="12" id="KW-1185">Reference proteome</keyword>
<evidence type="ECO:0000313" key="11">
    <source>
        <dbReference type="EMBL" id="NDY96937.1"/>
    </source>
</evidence>
<dbReference type="SUPFAM" id="SSF52540">
    <property type="entry name" value="P-loop containing nucleoside triphosphate hydrolases"/>
    <property type="match status" value="1"/>
</dbReference>
<evidence type="ECO:0000256" key="8">
    <source>
        <dbReference type="ARBA" id="ARBA00022840"/>
    </source>
</evidence>
<evidence type="ECO:0000313" key="12">
    <source>
        <dbReference type="Proteomes" id="UP000484885"/>
    </source>
</evidence>
<evidence type="ECO:0000256" key="10">
    <source>
        <dbReference type="ARBA" id="ARBA00032441"/>
    </source>
</evidence>
<evidence type="ECO:0000256" key="4">
    <source>
        <dbReference type="ARBA" id="ARBA00022490"/>
    </source>
</evidence>
<dbReference type="InterPro" id="IPR027417">
    <property type="entry name" value="P-loop_NTPase"/>
</dbReference>
<sequence length="143" mass="15588">MSETFILPTEQDMLDFGVPLAARLADGGVVYLSGDLGVGKTTLVRGLLRAMGHAGRVKSPSYGLVESYDLEGLTVHHLDLYRLGEAEEIEFLGIPDLLDEQSLLLVEWAEKGVGYLPPATLHIAIEDLPDQSRRLTIEKTVAT</sequence>
<name>A0A845UZZ7_9GAMM</name>
<comment type="subcellular location">
    <subcellularLocation>
        <location evidence="1">Cytoplasm</location>
    </subcellularLocation>
</comment>
<dbReference type="GO" id="GO:0046872">
    <property type="term" value="F:metal ion binding"/>
    <property type="evidence" value="ECO:0007669"/>
    <property type="project" value="UniProtKB-KW"/>
</dbReference>
<keyword evidence="11" id="KW-0808">Transferase</keyword>
<evidence type="ECO:0000256" key="9">
    <source>
        <dbReference type="ARBA" id="ARBA00022842"/>
    </source>
</evidence>
<dbReference type="InterPro" id="IPR003442">
    <property type="entry name" value="T6A_TsaE"/>
</dbReference>
<protein>
    <recommendedName>
        <fullName evidence="3">tRNA threonylcarbamoyladenosine biosynthesis protein TsaE</fullName>
    </recommendedName>
    <alternativeName>
        <fullName evidence="10">t(6)A37 threonylcarbamoyladenosine biosynthesis protein TsaE</fullName>
    </alternativeName>
</protein>
<dbReference type="NCBIfam" id="TIGR00150">
    <property type="entry name" value="T6A_YjeE"/>
    <property type="match status" value="1"/>
</dbReference>
<reference evidence="11 12" key="1">
    <citation type="submission" date="2020-02" db="EMBL/GenBank/DDBJ databases">
        <authorList>
            <person name="Zhang X.-Y."/>
        </authorList>
    </citation>
    <scope>NUCLEOTIDE SEQUENCE [LARGE SCALE GENOMIC DNA]</scope>
    <source>
        <strain evidence="11 12">C33</strain>
    </source>
</reference>
<evidence type="ECO:0000256" key="7">
    <source>
        <dbReference type="ARBA" id="ARBA00022741"/>
    </source>
</evidence>
<keyword evidence="6" id="KW-0479">Metal-binding</keyword>
<proteinExistence type="inferred from homology"/>
<dbReference type="Proteomes" id="UP000484885">
    <property type="component" value="Unassembled WGS sequence"/>
</dbReference>
<gene>
    <name evidence="11" type="primary">tsaE</name>
    <name evidence="11" type="ORF">G3I74_14485</name>
</gene>
<evidence type="ECO:0000256" key="1">
    <source>
        <dbReference type="ARBA" id="ARBA00004496"/>
    </source>
</evidence>
<evidence type="ECO:0000256" key="3">
    <source>
        <dbReference type="ARBA" id="ARBA00019010"/>
    </source>
</evidence>
<keyword evidence="9" id="KW-0460">Magnesium</keyword>
<keyword evidence="8" id="KW-0067">ATP-binding</keyword>
<dbReference type="Gene3D" id="3.40.50.300">
    <property type="entry name" value="P-loop containing nucleotide triphosphate hydrolases"/>
    <property type="match status" value="1"/>
</dbReference>
<dbReference type="EMBL" id="JAAGSC010000044">
    <property type="protein sequence ID" value="NDY96937.1"/>
    <property type="molecule type" value="Genomic_DNA"/>
</dbReference>
<dbReference type="AlphaFoldDB" id="A0A845UZZ7"/>
<dbReference type="Pfam" id="PF02367">
    <property type="entry name" value="TsaE"/>
    <property type="match status" value="1"/>
</dbReference>